<dbReference type="AlphaFoldDB" id="A0A9N8HIB3"/>
<comment type="subcellular location">
    <subcellularLocation>
        <location evidence="1">Membrane</location>
        <topology evidence="1">Multi-pass membrane protein</topology>
    </subcellularLocation>
</comment>
<proteinExistence type="predicted"/>
<accession>A0A9N8HIB3</accession>
<name>A0A9N8HIB3_9STRA</name>
<evidence type="ECO:0000256" key="3">
    <source>
        <dbReference type="ARBA" id="ARBA00022692"/>
    </source>
</evidence>
<evidence type="ECO:0000256" key="7">
    <source>
        <dbReference type="SAM" id="MobiDB-lite"/>
    </source>
</evidence>
<feature type="transmembrane region" description="Helical" evidence="8">
    <location>
        <begin position="377"/>
        <end position="397"/>
    </location>
</feature>
<dbReference type="Proteomes" id="UP001153069">
    <property type="component" value="Unassembled WGS sequence"/>
</dbReference>
<keyword evidence="4 8" id="KW-1133">Transmembrane helix</keyword>
<dbReference type="EMBL" id="CAICTM010000583">
    <property type="protein sequence ID" value="CAB9513310.1"/>
    <property type="molecule type" value="Genomic_DNA"/>
</dbReference>
<evidence type="ECO:0000256" key="6">
    <source>
        <dbReference type="ARBA" id="ARBA00023136"/>
    </source>
</evidence>
<keyword evidence="6 8" id="KW-0472">Membrane</keyword>
<dbReference type="GO" id="GO:0016020">
    <property type="term" value="C:membrane"/>
    <property type="evidence" value="ECO:0007669"/>
    <property type="project" value="UniProtKB-SubCell"/>
</dbReference>
<comment type="caution">
    <text evidence="9">The sequence shown here is derived from an EMBL/GenBank/DDBJ whole genome shotgun (WGS) entry which is preliminary data.</text>
</comment>
<feature type="transmembrane region" description="Helical" evidence="8">
    <location>
        <begin position="175"/>
        <end position="195"/>
    </location>
</feature>
<feature type="transmembrane region" description="Helical" evidence="8">
    <location>
        <begin position="143"/>
        <end position="163"/>
    </location>
</feature>
<feature type="region of interest" description="Disordered" evidence="7">
    <location>
        <begin position="1"/>
        <end position="80"/>
    </location>
</feature>
<evidence type="ECO:0000256" key="2">
    <source>
        <dbReference type="ARBA" id="ARBA00022448"/>
    </source>
</evidence>
<dbReference type="GO" id="GO:0005254">
    <property type="term" value="F:chloride channel activity"/>
    <property type="evidence" value="ECO:0007669"/>
    <property type="project" value="InterPro"/>
</dbReference>
<organism evidence="9 10">
    <name type="scientific">Seminavis robusta</name>
    <dbReference type="NCBI Taxonomy" id="568900"/>
    <lineage>
        <taxon>Eukaryota</taxon>
        <taxon>Sar</taxon>
        <taxon>Stramenopiles</taxon>
        <taxon>Ochrophyta</taxon>
        <taxon>Bacillariophyta</taxon>
        <taxon>Bacillariophyceae</taxon>
        <taxon>Bacillariophycidae</taxon>
        <taxon>Naviculales</taxon>
        <taxon>Naviculaceae</taxon>
        <taxon>Seminavis</taxon>
    </lineage>
</organism>
<keyword evidence="2" id="KW-0813">Transport</keyword>
<evidence type="ECO:0000256" key="4">
    <source>
        <dbReference type="ARBA" id="ARBA00022989"/>
    </source>
</evidence>
<evidence type="ECO:0000256" key="5">
    <source>
        <dbReference type="ARBA" id="ARBA00023065"/>
    </source>
</evidence>
<keyword evidence="3 8" id="KW-0812">Transmembrane</keyword>
<protein>
    <recommendedName>
        <fullName evidence="11">Bestrophin homolog</fullName>
    </recommendedName>
</protein>
<dbReference type="OrthoDB" id="41211at2759"/>
<evidence type="ECO:0000256" key="1">
    <source>
        <dbReference type="ARBA" id="ARBA00004141"/>
    </source>
</evidence>
<evidence type="ECO:0008006" key="11">
    <source>
        <dbReference type="Google" id="ProtNLM"/>
    </source>
</evidence>
<evidence type="ECO:0000313" key="9">
    <source>
        <dbReference type="EMBL" id="CAB9513310.1"/>
    </source>
</evidence>
<gene>
    <name evidence="9" type="ORF">SEMRO_584_G170790.1</name>
</gene>
<sequence>MPLATLASESVSSDGGSEDSLFLDEVEDRTGATIPVGDEQSGTCNSTRNSRSTGRDGRDSHQSKRRSICLKKAPTRQTSTHLRSSSLNFVGKFVRANFGNVVDVEYRLEQLKGIENRRRRVLNQGDQPMWRILSSYDGTVMRILAYDALFWFSICIYVGIRIVSVWELPSYLNDLPADSITVLGGFVTFFLVFWVNQSHDRFFGLYDSSMGIKGSIFNCATLGAASLPPEKVARLVRYMNCAHAAAYVGLSDVYTTGNYFNYADQEMSLLTQPERARLDHIDLDHGGSCSRELVAWCMNEIHTAERQGLINQILAKDFRDQIIKLQGHIGELFNAKDLPIPFFYVHFICLLTTLYLPLFAVTAAIQAGTGDTGWINGLIRGLVVVLQSVFVIGLRVLGQKMSDPYGDDLIDLSVMYYVHFTWQMSNRILNSHLPEEADPFVEDKLVKSRQSLGDAWPPKPKKKQGVPRKSFYYDASQSVADIEYGVDGGDYRTIRNPQQTRRGG</sequence>
<feature type="compositionally biased region" description="Low complexity" evidence="7">
    <location>
        <begin position="8"/>
        <end position="20"/>
    </location>
</feature>
<evidence type="ECO:0000313" key="10">
    <source>
        <dbReference type="Proteomes" id="UP001153069"/>
    </source>
</evidence>
<feature type="compositionally biased region" description="Basic and acidic residues" evidence="7">
    <location>
        <begin position="53"/>
        <end position="62"/>
    </location>
</feature>
<dbReference type="Pfam" id="PF25539">
    <property type="entry name" value="Bestrophin_2"/>
    <property type="match status" value="1"/>
</dbReference>
<keyword evidence="10" id="KW-1185">Reference proteome</keyword>
<reference evidence="9" key="1">
    <citation type="submission" date="2020-06" db="EMBL/GenBank/DDBJ databases">
        <authorList>
            <consortium name="Plant Systems Biology data submission"/>
        </authorList>
    </citation>
    <scope>NUCLEOTIDE SEQUENCE</scope>
    <source>
        <strain evidence="9">D6</strain>
    </source>
</reference>
<dbReference type="InterPro" id="IPR044669">
    <property type="entry name" value="YneE/VCCN1/2-like"/>
</dbReference>
<evidence type="ECO:0000256" key="8">
    <source>
        <dbReference type="SAM" id="Phobius"/>
    </source>
</evidence>
<feature type="transmembrane region" description="Helical" evidence="8">
    <location>
        <begin position="342"/>
        <end position="365"/>
    </location>
</feature>
<feature type="compositionally biased region" description="Polar residues" evidence="7">
    <location>
        <begin position="40"/>
        <end position="52"/>
    </location>
</feature>
<keyword evidence="5" id="KW-0406">Ion transport</keyword>